<organism evidence="1 2">
    <name type="scientific">Tetragenococcus muriaticus 3MR10-3</name>
    <dbReference type="NCBI Taxonomy" id="1302648"/>
    <lineage>
        <taxon>Bacteria</taxon>
        <taxon>Bacillati</taxon>
        <taxon>Bacillota</taxon>
        <taxon>Bacilli</taxon>
        <taxon>Lactobacillales</taxon>
        <taxon>Enterococcaceae</taxon>
        <taxon>Tetragenococcus</taxon>
    </lineage>
</organism>
<reference evidence="1 2" key="1">
    <citation type="submission" date="2014-08" db="EMBL/GenBank/DDBJ databases">
        <title>Genome sequence of Tetragenococcus muriaticus.</title>
        <authorList>
            <person name="Chuea-nongthon C."/>
            <person name="Rodtong S."/>
            <person name="Yongsawatdigul J."/>
            <person name="Steele J.L."/>
            <person name="Liu X.-y."/>
            <person name="Speers J."/>
            <person name="Glasner J.D."/>
            <person name="Neeno-Eckwall E.C."/>
        </authorList>
    </citation>
    <scope>NUCLEOTIDE SEQUENCE [LARGE SCALE GENOMIC DNA]</scope>
    <source>
        <strain evidence="1 2">3MR10-3</strain>
    </source>
</reference>
<evidence type="ECO:0000313" key="1">
    <source>
        <dbReference type="EMBL" id="KFN91864.1"/>
    </source>
</evidence>
<name>A0A091C4P3_9ENTE</name>
<dbReference type="RefSeq" id="WP_038022775.1">
    <property type="nucleotide sequence ID" value="NZ_JPVT01000070.1"/>
</dbReference>
<dbReference type="PATRIC" id="fig|1302648.3.peg.800"/>
<dbReference type="EMBL" id="JPVT01000070">
    <property type="protein sequence ID" value="KFN91864.1"/>
    <property type="molecule type" value="Genomic_DNA"/>
</dbReference>
<evidence type="ECO:0000313" key="2">
    <source>
        <dbReference type="Proteomes" id="UP000029381"/>
    </source>
</evidence>
<sequence length="110" mass="12831">MQKNNNEEMFTQACKLTNLADHLRLVEMPLDYVALNRDNKDNGAVHYFLNEELDSVQNNIINIQNQIQEISDVLVDLYNDNDKNEEEKLQESTKNASLFESLEVEKDDVR</sequence>
<comment type="caution">
    <text evidence="1">The sequence shown here is derived from an EMBL/GenBank/DDBJ whole genome shotgun (WGS) entry which is preliminary data.</text>
</comment>
<protein>
    <submittedName>
        <fullName evidence="1">Uncharacterized protein</fullName>
    </submittedName>
</protein>
<dbReference type="Proteomes" id="UP000029381">
    <property type="component" value="Unassembled WGS sequence"/>
</dbReference>
<accession>A0A091C4P3</accession>
<gene>
    <name evidence="1" type="ORF">TMU3MR103_0822</name>
</gene>
<proteinExistence type="predicted"/>
<dbReference type="AlphaFoldDB" id="A0A091C4P3"/>
<keyword evidence="2" id="KW-1185">Reference proteome</keyword>